<name>A0ABW1VYY3_9GAMM</name>
<evidence type="ECO:0000256" key="1">
    <source>
        <dbReference type="SAM" id="MobiDB-lite"/>
    </source>
</evidence>
<feature type="region of interest" description="Disordered" evidence="1">
    <location>
        <begin position="141"/>
        <end position="161"/>
    </location>
</feature>
<gene>
    <name evidence="3" type="primary">pgaD</name>
    <name evidence="3" type="ORF">ACFP9W_12855</name>
</gene>
<keyword evidence="2" id="KW-0812">Transmembrane</keyword>
<feature type="transmembrane region" description="Helical" evidence="2">
    <location>
        <begin position="20"/>
        <end position="39"/>
    </location>
</feature>
<protein>
    <submittedName>
        <fullName evidence="3">Poly-beta-1,6-N-acetyl-D-glucosamine biosynthesis protein PgaD</fullName>
    </submittedName>
</protein>
<evidence type="ECO:0000313" key="4">
    <source>
        <dbReference type="Proteomes" id="UP001596230"/>
    </source>
</evidence>
<evidence type="ECO:0000256" key="2">
    <source>
        <dbReference type="SAM" id="Phobius"/>
    </source>
</evidence>
<keyword evidence="2" id="KW-0472">Membrane</keyword>
<dbReference type="Pfam" id="PF13994">
    <property type="entry name" value="PgaD"/>
    <property type="match status" value="1"/>
</dbReference>
<feature type="transmembrane region" description="Helical" evidence="2">
    <location>
        <begin position="59"/>
        <end position="79"/>
    </location>
</feature>
<evidence type="ECO:0000313" key="3">
    <source>
        <dbReference type="EMBL" id="MFC6378944.1"/>
    </source>
</evidence>
<proteinExistence type="predicted"/>
<sequence length="161" mass="18592">MNPQPVIITEPRPVPRMMDALLTLLAWVGFIYLIYREYYVLFPDVSDGSSPTSSGPVILLYYGFFAFLYIAIFILWAQYNQHFFTKERRQRKKVPDERTLAQSFSITVNELEILNHHRMLRVHHDPRGGIARIDKLSQAARQSGSAPQAETHCSHSASLYH</sequence>
<dbReference type="NCBIfam" id="TIGR03940">
    <property type="entry name" value="PGA_PgaD"/>
    <property type="match status" value="1"/>
</dbReference>
<organism evidence="3 4">
    <name type="scientific">Tatumella terrea</name>
    <dbReference type="NCBI Taxonomy" id="419007"/>
    <lineage>
        <taxon>Bacteria</taxon>
        <taxon>Pseudomonadati</taxon>
        <taxon>Pseudomonadota</taxon>
        <taxon>Gammaproteobacteria</taxon>
        <taxon>Enterobacterales</taxon>
        <taxon>Erwiniaceae</taxon>
        <taxon>Tatumella</taxon>
    </lineage>
</organism>
<accession>A0ABW1VYY3</accession>
<keyword evidence="2" id="KW-1133">Transmembrane helix</keyword>
<dbReference type="InterPro" id="IPR023829">
    <property type="entry name" value="PGA_PgaD"/>
</dbReference>
<dbReference type="RefSeq" id="WP_385951544.1">
    <property type="nucleotide sequence ID" value="NZ_JBHSUB010000015.1"/>
</dbReference>
<dbReference type="EMBL" id="JBHSUB010000015">
    <property type="protein sequence ID" value="MFC6378944.1"/>
    <property type="molecule type" value="Genomic_DNA"/>
</dbReference>
<reference evidence="4" key="1">
    <citation type="journal article" date="2019" name="Int. J. Syst. Evol. Microbiol.">
        <title>The Global Catalogue of Microorganisms (GCM) 10K type strain sequencing project: providing services to taxonomists for standard genome sequencing and annotation.</title>
        <authorList>
            <consortium name="The Broad Institute Genomics Platform"/>
            <consortium name="The Broad Institute Genome Sequencing Center for Infectious Disease"/>
            <person name="Wu L."/>
            <person name="Ma J."/>
        </authorList>
    </citation>
    <scope>NUCLEOTIDE SEQUENCE [LARGE SCALE GENOMIC DNA]</scope>
    <source>
        <strain evidence="4">CGMCC 1.18518</strain>
    </source>
</reference>
<comment type="caution">
    <text evidence="3">The sequence shown here is derived from an EMBL/GenBank/DDBJ whole genome shotgun (WGS) entry which is preliminary data.</text>
</comment>
<keyword evidence="4" id="KW-1185">Reference proteome</keyword>
<dbReference type="Proteomes" id="UP001596230">
    <property type="component" value="Unassembled WGS sequence"/>
</dbReference>